<keyword evidence="6" id="KW-0061">Asparagine biosynthesis</keyword>
<evidence type="ECO:0000259" key="9">
    <source>
        <dbReference type="PROSITE" id="PS51278"/>
    </source>
</evidence>
<dbReference type="InterPro" id="IPR006426">
    <property type="entry name" value="Asn_synth_AEB"/>
</dbReference>
<evidence type="ECO:0000313" key="11">
    <source>
        <dbReference type="Proteomes" id="UP001240171"/>
    </source>
</evidence>
<dbReference type="Gene3D" id="3.60.20.10">
    <property type="entry name" value="Glutamine Phosphoribosylpyrophosphate, subunit 1, domain 1"/>
    <property type="match status" value="1"/>
</dbReference>
<keyword evidence="6" id="KW-0028">Amino-acid biosynthesis</keyword>
<evidence type="ECO:0000256" key="1">
    <source>
        <dbReference type="ARBA" id="ARBA00005187"/>
    </source>
</evidence>
<evidence type="ECO:0000256" key="5">
    <source>
        <dbReference type="ARBA" id="ARBA00022840"/>
    </source>
</evidence>
<gene>
    <name evidence="10" type="ORF">Q5741_12440</name>
</gene>
<dbReference type="Pfam" id="PF13537">
    <property type="entry name" value="GATase_7"/>
    <property type="match status" value="1"/>
</dbReference>
<dbReference type="CDD" id="cd00712">
    <property type="entry name" value="AsnB"/>
    <property type="match status" value="1"/>
</dbReference>
<dbReference type="InterPro" id="IPR014729">
    <property type="entry name" value="Rossmann-like_a/b/a_fold"/>
</dbReference>
<evidence type="ECO:0000256" key="7">
    <source>
        <dbReference type="ARBA" id="ARBA00022962"/>
    </source>
</evidence>
<dbReference type="PANTHER" id="PTHR43284:SF1">
    <property type="entry name" value="ASPARAGINE SYNTHETASE"/>
    <property type="match status" value="1"/>
</dbReference>
<dbReference type="RefSeq" id="WP_305024425.1">
    <property type="nucleotide sequence ID" value="NZ_JAUQTB010000006.1"/>
</dbReference>
<protein>
    <recommendedName>
        <fullName evidence="3">asparagine synthase (glutamine-hydrolyzing)</fullName>
        <ecNumber evidence="3">6.3.5.4</ecNumber>
    </recommendedName>
</protein>
<evidence type="ECO:0000256" key="8">
    <source>
        <dbReference type="ARBA" id="ARBA00048741"/>
    </source>
</evidence>
<dbReference type="PIRSF" id="PIRSF001589">
    <property type="entry name" value="Asn_synthetase_glu-h"/>
    <property type="match status" value="1"/>
</dbReference>
<evidence type="ECO:0000256" key="6">
    <source>
        <dbReference type="ARBA" id="ARBA00022888"/>
    </source>
</evidence>
<dbReference type="SUPFAM" id="SSF52402">
    <property type="entry name" value="Adenine nucleotide alpha hydrolases-like"/>
    <property type="match status" value="1"/>
</dbReference>
<keyword evidence="7" id="KW-0315">Glutamine amidotransferase</keyword>
<dbReference type="Pfam" id="PF00733">
    <property type="entry name" value="Asn_synthase"/>
    <property type="match status" value="1"/>
</dbReference>
<comment type="catalytic activity">
    <reaction evidence="8">
        <text>L-aspartate + L-glutamine + ATP + H2O = L-asparagine + L-glutamate + AMP + diphosphate + H(+)</text>
        <dbReference type="Rhea" id="RHEA:12228"/>
        <dbReference type="ChEBI" id="CHEBI:15377"/>
        <dbReference type="ChEBI" id="CHEBI:15378"/>
        <dbReference type="ChEBI" id="CHEBI:29985"/>
        <dbReference type="ChEBI" id="CHEBI:29991"/>
        <dbReference type="ChEBI" id="CHEBI:30616"/>
        <dbReference type="ChEBI" id="CHEBI:33019"/>
        <dbReference type="ChEBI" id="CHEBI:58048"/>
        <dbReference type="ChEBI" id="CHEBI:58359"/>
        <dbReference type="ChEBI" id="CHEBI:456215"/>
        <dbReference type="EC" id="6.3.5.4"/>
    </reaction>
</comment>
<evidence type="ECO:0000313" key="10">
    <source>
        <dbReference type="EMBL" id="MDO7907219.1"/>
    </source>
</evidence>
<organism evidence="10 11">
    <name type="scientific">Paenibacillus lacisoli</name>
    <dbReference type="NCBI Taxonomy" id="3064525"/>
    <lineage>
        <taxon>Bacteria</taxon>
        <taxon>Bacillati</taxon>
        <taxon>Bacillota</taxon>
        <taxon>Bacilli</taxon>
        <taxon>Bacillales</taxon>
        <taxon>Paenibacillaceae</taxon>
        <taxon>Paenibacillus</taxon>
    </lineage>
</organism>
<comment type="similarity">
    <text evidence="2">Belongs to the asparagine synthetase family.</text>
</comment>
<keyword evidence="5" id="KW-0067">ATP-binding</keyword>
<dbReference type="SUPFAM" id="SSF56235">
    <property type="entry name" value="N-terminal nucleophile aminohydrolases (Ntn hydrolases)"/>
    <property type="match status" value="1"/>
</dbReference>
<dbReference type="Gene3D" id="3.40.50.620">
    <property type="entry name" value="HUPs"/>
    <property type="match status" value="2"/>
</dbReference>
<dbReference type="PROSITE" id="PS51278">
    <property type="entry name" value="GATASE_TYPE_2"/>
    <property type="match status" value="1"/>
</dbReference>
<keyword evidence="4" id="KW-0547">Nucleotide-binding</keyword>
<comment type="pathway">
    <text evidence="1">Amino-acid biosynthesis; L-asparagine biosynthesis; L-asparagine from L-aspartate (L-Gln route): step 1/1.</text>
</comment>
<sequence length="643" mass="73520">MSAITGLIYTGSEDAGEELRRQGIHMMNTLSKYPADDLSSWQHGPAFLGCMAQWVTPESCKEEMPYRQPGSRLTITADAIIDNRPEMFDRLGVEHSRRPSIGDGELILMAYAKWGEEALPLLVGDFAFVIWDEVRQVLFGARDMTGTRTLYYRQSHDYLAFSTVMEPLFSIEGSRKLLNRQWLAEFLAIRDMTDSDDIHQTVYHDIKQLPPSYFFRLKEGQLQLTRYATLGDVKELRLTTDHDYEEAFREVVQQAVDARLRTHKAVSVALSGGLDSGTVASYAARSLARQNKPLHALSYVPVPDFVDWTSHRLIADESPYIQMMVRHIGNIQENYHSFEERSPYSEIDPWLSSMEMPYKFFENSFWIRGFYEKAAELGAGALLTGSRGNFTISWGSAPDYYATLLKRMKWLRLSREMSLFSGYTNIPRSRLLKMITRIAFPSASGTPAARPGIPSLIHPDFARSTQVHERMNAAALAAPPRNAAEVRQYKFSNLAIANKNGTVAAKMSLTYGLPERDPTSDARVIRFCLSVPLEQYVRDGRDRALVRRATVQDLPDEIRLNQQRRGVQPADWLHRMLPAWPSFIQELEEMCRDDRTEQFLHMDALRKALEKARKPKAEYAFDPEIRMLMHSLIVHRFLQGVEA</sequence>
<reference evidence="10 11" key="1">
    <citation type="submission" date="2023-07" db="EMBL/GenBank/DDBJ databases">
        <title>Paenibacillus sp. JX-17 nov. isolated from soil.</title>
        <authorList>
            <person name="Wan Y."/>
            <person name="Liu B."/>
        </authorList>
    </citation>
    <scope>NUCLEOTIDE SEQUENCE [LARGE SCALE GENOMIC DNA]</scope>
    <source>
        <strain evidence="10 11">JX-17</strain>
    </source>
</reference>
<dbReference type="PANTHER" id="PTHR43284">
    <property type="entry name" value="ASPARAGINE SYNTHETASE (GLUTAMINE-HYDROLYZING)"/>
    <property type="match status" value="1"/>
</dbReference>
<dbReference type="EC" id="6.3.5.4" evidence="3"/>
<evidence type="ECO:0000256" key="3">
    <source>
        <dbReference type="ARBA" id="ARBA00012737"/>
    </source>
</evidence>
<evidence type="ECO:0000256" key="4">
    <source>
        <dbReference type="ARBA" id="ARBA00022741"/>
    </source>
</evidence>
<accession>A0ABT9CD73</accession>
<dbReference type="InterPro" id="IPR029055">
    <property type="entry name" value="Ntn_hydrolases_N"/>
</dbReference>
<feature type="domain" description="Glutamine amidotransferase type-2" evidence="9">
    <location>
        <begin position="1"/>
        <end position="220"/>
    </location>
</feature>
<dbReference type="InterPro" id="IPR033738">
    <property type="entry name" value="AsnB_N"/>
</dbReference>
<proteinExistence type="inferred from homology"/>
<dbReference type="InterPro" id="IPR001962">
    <property type="entry name" value="Asn_synthase"/>
</dbReference>
<dbReference type="EMBL" id="JAUQTB010000006">
    <property type="protein sequence ID" value="MDO7907219.1"/>
    <property type="molecule type" value="Genomic_DNA"/>
</dbReference>
<comment type="caution">
    <text evidence="10">The sequence shown here is derived from an EMBL/GenBank/DDBJ whole genome shotgun (WGS) entry which is preliminary data.</text>
</comment>
<dbReference type="Proteomes" id="UP001240171">
    <property type="component" value="Unassembled WGS sequence"/>
</dbReference>
<dbReference type="InterPro" id="IPR017932">
    <property type="entry name" value="GATase_2_dom"/>
</dbReference>
<keyword evidence="11" id="KW-1185">Reference proteome</keyword>
<evidence type="ECO:0000256" key="2">
    <source>
        <dbReference type="ARBA" id="ARBA00005752"/>
    </source>
</evidence>
<name>A0ABT9CD73_9BACL</name>
<dbReference type="InterPro" id="IPR051786">
    <property type="entry name" value="ASN_synthetase/amidase"/>
</dbReference>